<proteinExistence type="predicted"/>
<organism evidence="1 2">
    <name type="scientific">Alkalihalophilus pseudofirmus</name>
    <name type="common">Bacillus pseudofirmus</name>
    <dbReference type="NCBI Taxonomy" id="79885"/>
    <lineage>
        <taxon>Bacteria</taxon>
        <taxon>Bacillati</taxon>
        <taxon>Bacillota</taxon>
        <taxon>Bacilli</taxon>
        <taxon>Bacillales</taxon>
        <taxon>Bacillaceae</taxon>
        <taxon>Alkalihalophilus</taxon>
    </lineage>
</organism>
<comment type="caution">
    <text evidence="1">The sequence shown here is derived from an EMBL/GenBank/DDBJ whole genome shotgun (WGS) entry which is preliminary data.</text>
</comment>
<dbReference type="SUPFAM" id="SSF101898">
    <property type="entry name" value="NHL repeat"/>
    <property type="match status" value="1"/>
</dbReference>
<dbReference type="RefSeq" id="WP_323465685.1">
    <property type="nucleotide sequence ID" value="NZ_CP144224.1"/>
</dbReference>
<evidence type="ECO:0000313" key="1">
    <source>
        <dbReference type="EMBL" id="MDV2883842.1"/>
    </source>
</evidence>
<dbReference type="AlphaFoldDB" id="A0AAJ2KS28"/>
<name>A0AAJ2KS28_ALKPS</name>
<gene>
    <name evidence="1" type="ORF">RYX45_01520</name>
</gene>
<dbReference type="EMBL" id="JAWJAY010000001">
    <property type="protein sequence ID" value="MDV2883842.1"/>
    <property type="molecule type" value="Genomic_DNA"/>
</dbReference>
<dbReference type="Proteomes" id="UP001285636">
    <property type="component" value="Unassembled WGS sequence"/>
</dbReference>
<reference evidence="1" key="1">
    <citation type="submission" date="2023-10" db="EMBL/GenBank/DDBJ databases">
        <title>Screening of Alkalihalophilus pseudofirmusBZ-TG-HK211 and Its Alleviation of Salt Stress on Rapeseed Growth.</title>
        <authorList>
            <person name="Zhao B."/>
            <person name="Guo T."/>
        </authorList>
    </citation>
    <scope>NUCLEOTIDE SEQUENCE</scope>
    <source>
        <strain evidence="1">BZ-TG-HK211</strain>
    </source>
</reference>
<sequence>MIDIRDHGGSFGGGILKVGGYIRSSQLGVEELISKNIIRNGSSAVTASNTTMKNNYIYHYDAGTRLVSKYDSNGNILVSFSIMPSINDIFITFQFGQDDNLYSVYRANGDAGSYTVDRFNSDGQRDVNYRATYINSDHLRSVQIYDALYFCHSTGRISKLELDGTLTYTNASNTLDLLYGGVPETPGALFFGYNGNGSILKMSKSNGSRLWAWSNTNVGFSTYAYAPKAYNSQRNELIWGSLNGMLARTNAGSNIAGSFLLGSINTNSLSLQGKAISLNEDTTKIVVPFGGYSQGEGIDIYNSTNLNRDLRFAIPGSTGYMGNFTYFTEKDDFFYAENSNNDFKIGSIQRKIL</sequence>
<protein>
    <submittedName>
        <fullName evidence="1">Uncharacterized protein</fullName>
    </submittedName>
</protein>
<accession>A0AAJ2KS28</accession>
<evidence type="ECO:0000313" key="2">
    <source>
        <dbReference type="Proteomes" id="UP001285636"/>
    </source>
</evidence>